<comment type="caution">
    <text evidence="3">The sequence shown here is derived from an EMBL/GenBank/DDBJ whole genome shotgun (WGS) entry which is preliminary data.</text>
</comment>
<dbReference type="SMART" id="SM00278">
    <property type="entry name" value="HhH1"/>
    <property type="match status" value="2"/>
</dbReference>
<dbReference type="Gene3D" id="1.10.150.20">
    <property type="entry name" value="5' to 3' exonuclease, C-terminal subdomain"/>
    <property type="match status" value="1"/>
</dbReference>
<organism evidence="3 4">
    <name type="scientific">Nannocystis pusilla</name>
    <dbReference type="NCBI Taxonomy" id="889268"/>
    <lineage>
        <taxon>Bacteria</taxon>
        <taxon>Pseudomonadati</taxon>
        <taxon>Myxococcota</taxon>
        <taxon>Polyangia</taxon>
        <taxon>Nannocystales</taxon>
        <taxon>Nannocystaceae</taxon>
        <taxon>Nannocystis</taxon>
    </lineage>
</organism>
<dbReference type="AlphaFoldDB" id="A0A9X3ENQ6"/>
<dbReference type="EMBL" id="JAPNKE010000002">
    <property type="protein sequence ID" value="MCY1007463.1"/>
    <property type="molecule type" value="Genomic_DNA"/>
</dbReference>
<name>A0A9X3ENQ6_9BACT</name>
<evidence type="ECO:0000259" key="2">
    <source>
        <dbReference type="SMART" id="SM00278"/>
    </source>
</evidence>
<dbReference type="Pfam" id="PF23139">
    <property type="entry name" value="OB_YrrC"/>
    <property type="match status" value="1"/>
</dbReference>
<evidence type="ECO:0000256" key="1">
    <source>
        <dbReference type="SAM" id="MobiDB-lite"/>
    </source>
</evidence>
<dbReference type="GO" id="GO:0006281">
    <property type="term" value="P:DNA repair"/>
    <property type="evidence" value="ECO:0007669"/>
    <property type="project" value="InterPro"/>
</dbReference>
<evidence type="ECO:0000313" key="3">
    <source>
        <dbReference type="EMBL" id="MCY1007463.1"/>
    </source>
</evidence>
<dbReference type="InterPro" id="IPR055446">
    <property type="entry name" value="RecD2_N_OB"/>
</dbReference>
<feature type="region of interest" description="Disordered" evidence="1">
    <location>
        <begin position="162"/>
        <end position="266"/>
    </location>
</feature>
<evidence type="ECO:0000313" key="4">
    <source>
        <dbReference type="Proteomes" id="UP001150924"/>
    </source>
</evidence>
<dbReference type="GO" id="GO:0003677">
    <property type="term" value="F:DNA binding"/>
    <property type="evidence" value="ECO:0007669"/>
    <property type="project" value="InterPro"/>
</dbReference>
<feature type="domain" description="Helix-hairpin-helix DNA-binding motif class 1" evidence="2">
    <location>
        <begin position="95"/>
        <end position="114"/>
    </location>
</feature>
<sequence>MATPETPENEAAGERIEGAVLRVVHHNPQTRYTVLRVVRPGEVAPQTWVGRSTGIEEGMQVTAAGEWTHHPNYGKQFNFARIAAKAPTTLPGIQRRLERYPGLGAEKAERIVQRFGLDTLGILDKSPRRLLEVEGIGPKTLERILAHHTRAAARPRRSRISCSSSICRPTSPTRSASASARPRSPSCASTPTAWPARSAGSASSPPTRSPAPSASTSRATSASRPACSTPSSSRSRTATAPCRCRSSCRTPSACSSCRRPASRPRR</sequence>
<feature type="domain" description="Helix-hairpin-helix DNA-binding motif class 1" evidence="2">
    <location>
        <begin position="128"/>
        <end position="147"/>
    </location>
</feature>
<protein>
    <submittedName>
        <fullName evidence="3">Helix-hairpin-helix domain-containing protein</fullName>
    </submittedName>
</protein>
<proteinExistence type="predicted"/>
<gene>
    <name evidence="3" type="ORF">OV079_18285</name>
</gene>
<keyword evidence="4" id="KW-1185">Reference proteome</keyword>
<accession>A0A9X3ENQ6</accession>
<dbReference type="Pfam" id="PF14520">
    <property type="entry name" value="HHH_5"/>
    <property type="match status" value="1"/>
</dbReference>
<dbReference type="Proteomes" id="UP001150924">
    <property type="component" value="Unassembled WGS sequence"/>
</dbReference>
<dbReference type="InterPro" id="IPR010994">
    <property type="entry name" value="RuvA_2-like"/>
</dbReference>
<dbReference type="SUPFAM" id="SSF47781">
    <property type="entry name" value="RuvA domain 2-like"/>
    <property type="match status" value="1"/>
</dbReference>
<dbReference type="InterPro" id="IPR003583">
    <property type="entry name" value="Hlx-hairpin-Hlx_DNA-bd_motif"/>
</dbReference>
<feature type="compositionally biased region" description="Low complexity" evidence="1">
    <location>
        <begin position="162"/>
        <end position="241"/>
    </location>
</feature>
<reference evidence="3" key="1">
    <citation type="submission" date="2022-11" db="EMBL/GenBank/DDBJ databases">
        <title>Minimal conservation of predation-associated metabolite biosynthetic gene clusters underscores biosynthetic potential of Myxococcota including descriptions for ten novel species: Archangium lansinium sp. nov., Myxococcus landrumus sp. nov., Nannocystis bai.</title>
        <authorList>
            <person name="Ahearne A."/>
            <person name="Stevens C."/>
            <person name="Phillips K."/>
        </authorList>
    </citation>
    <scope>NUCLEOTIDE SEQUENCE</scope>
    <source>
        <strain evidence="3">Na p29</strain>
    </source>
</reference>